<dbReference type="GO" id="GO:0000139">
    <property type="term" value="C:Golgi membrane"/>
    <property type="evidence" value="ECO:0007669"/>
    <property type="project" value="TreeGrafter"/>
</dbReference>
<feature type="active site" description="Charge relay system" evidence="16 18">
    <location>
        <position position="379"/>
    </location>
</feature>
<dbReference type="InterPro" id="IPR019786">
    <property type="entry name" value="Zinc_finger_PHD-type_CS"/>
</dbReference>
<feature type="non-terminal residue" evidence="23">
    <location>
        <position position="1"/>
    </location>
</feature>
<keyword evidence="15" id="KW-0325">Glycoprotein</keyword>
<proteinExistence type="inferred from homology"/>
<dbReference type="CDD" id="cd15554">
    <property type="entry name" value="PHD_PHF2_like"/>
    <property type="match status" value="1"/>
</dbReference>
<keyword evidence="13 20" id="KW-0472">Membrane</keyword>
<dbReference type="InterPro" id="IPR034182">
    <property type="entry name" value="Kexin/furin"/>
</dbReference>
<dbReference type="Pfam" id="PF01483">
    <property type="entry name" value="P_proprotein"/>
    <property type="match status" value="1"/>
</dbReference>
<dbReference type="PROSITE" id="PS00137">
    <property type="entry name" value="SUBTILASE_HIS"/>
    <property type="match status" value="1"/>
</dbReference>
<comment type="subcellular location">
    <subcellularLocation>
        <location evidence="1">Membrane</location>
    </subcellularLocation>
</comment>
<dbReference type="PRINTS" id="PR00723">
    <property type="entry name" value="SUBTILISIN"/>
</dbReference>
<dbReference type="Gene3D" id="3.30.40.10">
    <property type="entry name" value="Zinc/RING finger domain, C3HC4 (zinc finger)"/>
    <property type="match status" value="1"/>
</dbReference>
<evidence type="ECO:0000256" key="2">
    <source>
        <dbReference type="ARBA" id="ARBA00005325"/>
    </source>
</evidence>
<evidence type="ECO:0000256" key="16">
    <source>
        <dbReference type="PIRSR" id="PIRSR615500-1"/>
    </source>
</evidence>
<keyword evidence="24" id="KW-1185">Reference proteome</keyword>
<evidence type="ECO:0000256" key="17">
    <source>
        <dbReference type="PROSITE-ProRule" id="PRU00146"/>
    </source>
</evidence>
<dbReference type="InterPro" id="IPR000209">
    <property type="entry name" value="Peptidase_S8/S53_dom"/>
</dbReference>
<accession>A0A367KHM1</accession>
<dbReference type="SUPFAM" id="SSF49785">
    <property type="entry name" value="Galactose-binding domain-like"/>
    <property type="match status" value="1"/>
</dbReference>
<evidence type="ECO:0000256" key="10">
    <source>
        <dbReference type="ARBA" id="ARBA00022833"/>
    </source>
</evidence>
<dbReference type="PROSITE" id="PS51829">
    <property type="entry name" value="P_HOMO_B"/>
    <property type="match status" value="1"/>
</dbReference>
<evidence type="ECO:0000256" key="12">
    <source>
        <dbReference type="ARBA" id="ARBA00022989"/>
    </source>
</evidence>
<keyword evidence="10" id="KW-0862">Zinc</keyword>
<dbReference type="Pfam" id="PF00628">
    <property type="entry name" value="PHD"/>
    <property type="match status" value="1"/>
</dbReference>
<evidence type="ECO:0000259" key="22">
    <source>
        <dbReference type="PROSITE" id="PS51829"/>
    </source>
</evidence>
<dbReference type="PANTHER" id="PTHR42884">
    <property type="entry name" value="PROPROTEIN CONVERTASE SUBTILISIN/KEXIN-RELATED"/>
    <property type="match status" value="1"/>
</dbReference>
<dbReference type="Proteomes" id="UP000253551">
    <property type="component" value="Unassembled WGS sequence"/>
</dbReference>
<keyword evidence="8 18" id="KW-0378">Hydrolase</keyword>
<dbReference type="InterPro" id="IPR015500">
    <property type="entry name" value="Peptidase_S8_subtilisin-rel"/>
</dbReference>
<dbReference type="InterPro" id="IPR002884">
    <property type="entry name" value="P_dom"/>
</dbReference>
<dbReference type="GO" id="GO:0008270">
    <property type="term" value="F:zinc ion binding"/>
    <property type="evidence" value="ECO:0007669"/>
    <property type="project" value="UniProtKB-KW"/>
</dbReference>
<evidence type="ECO:0000256" key="19">
    <source>
        <dbReference type="SAM" id="MobiDB-lite"/>
    </source>
</evidence>
<dbReference type="InterPro" id="IPR023828">
    <property type="entry name" value="Peptidase_S8_Ser-AS"/>
</dbReference>
<dbReference type="CDD" id="cd04059">
    <property type="entry name" value="Peptidases_S8_Protein_convertases_Kexins_Furin-like"/>
    <property type="match status" value="1"/>
</dbReference>
<gene>
    <name evidence="23" type="primary">KEX2_4</name>
    <name evidence="23" type="ORF">CU098_001039</name>
</gene>
<feature type="domain" description="PHD-type" evidence="21">
    <location>
        <begin position="45"/>
        <end position="96"/>
    </location>
</feature>
<keyword evidence="6" id="KW-0732">Signal</keyword>
<evidence type="ECO:0000259" key="21">
    <source>
        <dbReference type="PROSITE" id="PS50016"/>
    </source>
</evidence>
<dbReference type="InterPro" id="IPR013083">
    <property type="entry name" value="Znf_RING/FYVE/PHD"/>
</dbReference>
<evidence type="ECO:0000256" key="8">
    <source>
        <dbReference type="ARBA" id="ARBA00022801"/>
    </source>
</evidence>
<reference evidence="23 24" key="1">
    <citation type="journal article" date="2018" name="G3 (Bethesda)">
        <title>Phylogenetic and Phylogenomic Definition of Rhizopus Species.</title>
        <authorList>
            <person name="Gryganskyi A.P."/>
            <person name="Golan J."/>
            <person name="Dolatabadi S."/>
            <person name="Mondo S."/>
            <person name="Robb S."/>
            <person name="Idnurm A."/>
            <person name="Muszewska A."/>
            <person name="Steczkiewicz K."/>
            <person name="Masonjones S."/>
            <person name="Liao H.L."/>
            <person name="Gajdeczka M.T."/>
            <person name="Anike F."/>
            <person name="Vuek A."/>
            <person name="Anishchenko I.M."/>
            <person name="Voigt K."/>
            <person name="de Hoog G.S."/>
            <person name="Smith M.E."/>
            <person name="Heitman J."/>
            <person name="Vilgalys R."/>
            <person name="Stajich J.E."/>
        </authorList>
    </citation>
    <scope>NUCLEOTIDE SEQUENCE [LARGE SCALE GENOMIC DNA]</scope>
    <source>
        <strain evidence="23 24">LSU 92-RS-03</strain>
    </source>
</reference>
<keyword evidence="12 20" id="KW-1133">Transmembrane helix</keyword>
<dbReference type="Gene3D" id="2.60.120.260">
    <property type="entry name" value="Galactose-binding domain-like"/>
    <property type="match status" value="1"/>
</dbReference>
<dbReference type="FunFam" id="3.40.50.200:FF:000005">
    <property type="entry name" value="Proprotein convertase subtilisin/kexin type 7"/>
    <property type="match status" value="1"/>
</dbReference>
<dbReference type="STRING" id="4846.A0A367KHM1"/>
<evidence type="ECO:0000256" key="7">
    <source>
        <dbReference type="ARBA" id="ARBA00022771"/>
    </source>
</evidence>
<dbReference type="GO" id="GO:0007323">
    <property type="term" value="P:peptide pheromone maturation"/>
    <property type="evidence" value="ECO:0007669"/>
    <property type="project" value="UniProtKB-ARBA"/>
</dbReference>
<evidence type="ECO:0000313" key="23">
    <source>
        <dbReference type="EMBL" id="RCI01677.1"/>
    </source>
</evidence>
<evidence type="ECO:0000313" key="24">
    <source>
        <dbReference type="Proteomes" id="UP000253551"/>
    </source>
</evidence>
<keyword evidence="11" id="KW-0106">Calcium</keyword>
<dbReference type="PROSITE" id="PS00138">
    <property type="entry name" value="SUBTILASE_SER"/>
    <property type="match status" value="1"/>
</dbReference>
<evidence type="ECO:0000256" key="6">
    <source>
        <dbReference type="ARBA" id="ARBA00022729"/>
    </source>
</evidence>
<dbReference type="FunFam" id="2.60.120.260:FF:000026">
    <property type="entry name" value="proprotein convertase subtilisin/kexin type 7"/>
    <property type="match status" value="1"/>
</dbReference>
<dbReference type="PROSITE" id="PS01359">
    <property type="entry name" value="ZF_PHD_1"/>
    <property type="match status" value="1"/>
</dbReference>
<evidence type="ECO:0000256" key="14">
    <source>
        <dbReference type="ARBA" id="ARBA00023145"/>
    </source>
</evidence>
<evidence type="ECO:0000256" key="11">
    <source>
        <dbReference type="ARBA" id="ARBA00022837"/>
    </source>
</evidence>
<dbReference type="SUPFAM" id="SSF52743">
    <property type="entry name" value="Subtilisin-like"/>
    <property type="match status" value="1"/>
</dbReference>
<keyword evidence="9 18" id="KW-0720">Serine protease</keyword>
<evidence type="ECO:0000256" key="15">
    <source>
        <dbReference type="ARBA" id="ARBA00023180"/>
    </source>
</evidence>
<dbReference type="AlphaFoldDB" id="A0A367KHM1"/>
<protein>
    <submittedName>
        <fullName evidence="23">Pheromone processing endoprotease</fullName>
    </submittedName>
</protein>
<evidence type="ECO:0000256" key="1">
    <source>
        <dbReference type="ARBA" id="ARBA00004370"/>
    </source>
</evidence>
<evidence type="ECO:0000256" key="4">
    <source>
        <dbReference type="ARBA" id="ARBA00022692"/>
    </source>
</evidence>
<keyword evidence="7 17" id="KW-0863">Zinc-finger</keyword>
<dbReference type="SMART" id="SM00249">
    <property type="entry name" value="PHD"/>
    <property type="match status" value="1"/>
</dbReference>
<dbReference type="GO" id="GO:0016485">
    <property type="term" value="P:protein processing"/>
    <property type="evidence" value="ECO:0007669"/>
    <property type="project" value="TreeGrafter"/>
</dbReference>
<dbReference type="InterPro" id="IPR023827">
    <property type="entry name" value="Peptidase_S8_Asp-AS"/>
</dbReference>
<dbReference type="EMBL" id="PJQM01001713">
    <property type="protein sequence ID" value="RCI01677.1"/>
    <property type="molecule type" value="Genomic_DNA"/>
</dbReference>
<name>A0A367KHM1_RHIST</name>
<dbReference type="InterPro" id="IPR022398">
    <property type="entry name" value="Peptidase_S8_His-AS"/>
</dbReference>
<dbReference type="PROSITE" id="PS50016">
    <property type="entry name" value="ZF_PHD_2"/>
    <property type="match status" value="1"/>
</dbReference>
<dbReference type="GO" id="GO:0004252">
    <property type="term" value="F:serine-type endopeptidase activity"/>
    <property type="evidence" value="ECO:0007669"/>
    <property type="project" value="UniProtKB-UniRule"/>
</dbReference>
<feature type="active site" description="Charge relay system" evidence="16 18">
    <location>
        <position position="417"/>
    </location>
</feature>
<keyword evidence="14" id="KW-0865">Zymogen</keyword>
<feature type="compositionally biased region" description="Basic residues" evidence="19">
    <location>
        <begin position="1"/>
        <end position="10"/>
    </location>
</feature>
<keyword evidence="5" id="KW-0479">Metal-binding</keyword>
<evidence type="ECO:0000256" key="13">
    <source>
        <dbReference type="ARBA" id="ARBA00023136"/>
    </source>
</evidence>
<evidence type="ECO:0000256" key="3">
    <source>
        <dbReference type="ARBA" id="ARBA00022670"/>
    </source>
</evidence>
<feature type="active site" description="Charge relay system" evidence="16 18">
    <location>
        <position position="589"/>
    </location>
</feature>
<feature type="transmembrane region" description="Helical" evidence="20">
    <location>
        <begin position="832"/>
        <end position="852"/>
    </location>
</feature>
<dbReference type="PROSITE" id="PS00136">
    <property type="entry name" value="SUBTILASE_ASP"/>
    <property type="match status" value="1"/>
</dbReference>
<dbReference type="OrthoDB" id="300641at2759"/>
<keyword evidence="4 20" id="KW-0812">Transmembrane</keyword>
<dbReference type="SUPFAM" id="SSF57903">
    <property type="entry name" value="FYVE/PHD zinc finger"/>
    <property type="match status" value="1"/>
</dbReference>
<dbReference type="InterPro" id="IPR036852">
    <property type="entry name" value="Peptidase_S8/S53_dom_sf"/>
</dbReference>
<dbReference type="InterPro" id="IPR019787">
    <property type="entry name" value="Znf_PHD-finger"/>
</dbReference>
<comment type="caution">
    <text evidence="23">The sequence shown here is derived from an EMBL/GenBank/DDBJ whole genome shotgun (WGS) entry which is preliminary data.</text>
</comment>
<dbReference type="GO" id="GO:0005802">
    <property type="term" value="C:trans-Golgi network"/>
    <property type="evidence" value="ECO:0007669"/>
    <property type="project" value="TreeGrafter"/>
</dbReference>
<feature type="region of interest" description="Disordered" evidence="19">
    <location>
        <begin position="1"/>
        <end position="37"/>
    </location>
</feature>
<evidence type="ECO:0000256" key="18">
    <source>
        <dbReference type="PROSITE-ProRule" id="PRU01240"/>
    </source>
</evidence>
<evidence type="ECO:0000256" key="20">
    <source>
        <dbReference type="SAM" id="Phobius"/>
    </source>
</evidence>
<dbReference type="InterPro" id="IPR008979">
    <property type="entry name" value="Galactose-bd-like_sf"/>
</dbReference>
<evidence type="ECO:0000256" key="9">
    <source>
        <dbReference type="ARBA" id="ARBA00022825"/>
    </source>
</evidence>
<organism evidence="23 24">
    <name type="scientific">Rhizopus stolonifer</name>
    <name type="common">Rhizopus nigricans</name>
    <dbReference type="NCBI Taxonomy" id="4846"/>
    <lineage>
        <taxon>Eukaryota</taxon>
        <taxon>Fungi</taxon>
        <taxon>Fungi incertae sedis</taxon>
        <taxon>Mucoromycota</taxon>
        <taxon>Mucoromycotina</taxon>
        <taxon>Mucoromycetes</taxon>
        <taxon>Mucorales</taxon>
        <taxon>Mucorineae</taxon>
        <taxon>Rhizopodaceae</taxon>
        <taxon>Rhizopus</taxon>
    </lineage>
</organism>
<dbReference type="Pfam" id="PF00082">
    <property type="entry name" value="Peptidase_S8"/>
    <property type="match status" value="1"/>
</dbReference>
<sequence>PTKKTAKRGRPPSNTKQPIEVDQPDLPKRKNSQSSSKKTSLFDNKLYCICRKPYDATRFMIACDVCDDWFHGECISIKEIESEFVDLYYCHKCSKVAGKYTSWKPKCSNPACNKAARISSHLGNLSKYCSSICGIQVAKARLQLLEIKRRNTTRAHLPSIPELVIGKLKHSRINSLADKGDRERLIQIQQEKNKIRCSVDVLKKKSKLVEFLVKQTPLTEEEMPCGFDSRDYALRNYYTLRTTTPNDIDQIITLLDVRFEGKVGELENYYWISVPKDRGENHLSNLFKKLKKRDLATIQDIQPQVPSRRIVKRSLPDTVLQQELFLYQQDAKKRLSIGDPGFDRQWHLINTQEPGHDLNISSVWTQNITGEGSIVAILDDGLDFKHEDLRENYYADGSFDFNDHGPHPMPRLDDDVHGTRCAGEIAALKNDVCGMGVAYNAKVSGVRILSSDITEGDEAAALNYKYQENQIYSCSWGPPDLGEVAEGPKGIVLEAMKNGIERGRNGKGSIFVFASGNGGHYDDNCNFDGYTNSIYTITVGAIDRLGNYPSYAEKCAAQFFVTYSSGSGHHIYTTDIHSGKCTENHGGTSAAAPLAAGVFALVLSVRPDLSWRDLQHLCVQSAVPINLDDEDWTTLPSGRMFNHKYGFGALDAYRIVELAKDFRSVGPQTSLELQSSHALNIPDTTSNQTLDPLKSLLYVPKEMIQSVGLSKLEHVTVTVHIEHQRRGDLEILLTSPSNVTSQLGTPRKNDYSKEGLVHWTFMSVKHWEENPIGTWTLQIIDARNPSYTGRLIEWKLTLWGENGVAKVYSQHANVKSFMLQNAHSFIVGKQSFLVYMSAFFVMIATTGMALFFKTLRRSKNKYNPRSDKTFELDNLLYPSNSDDDE</sequence>
<dbReference type="InterPro" id="IPR001965">
    <property type="entry name" value="Znf_PHD"/>
</dbReference>
<comment type="similarity">
    <text evidence="2">Belongs to the peptidase S8 family. Furin subfamily.</text>
</comment>
<dbReference type="PANTHER" id="PTHR42884:SF14">
    <property type="entry name" value="NEUROENDOCRINE CONVERTASE 1"/>
    <property type="match status" value="1"/>
</dbReference>
<feature type="domain" description="P/Homo B" evidence="22">
    <location>
        <begin position="665"/>
        <end position="804"/>
    </location>
</feature>
<evidence type="ECO:0000256" key="5">
    <source>
        <dbReference type="ARBA" id="ARBA00022723"/>
    </source>
</evidence>
<keyword evidence="3 18" id="KW-0645">Protease</keyword>
<dbReference type="PROSITE" id="PS51892">
    <property type="entry name" value="SUBTILASE"/>
    <property type="match status" value="1"/>
</dbReference>
<dbReference type="InterPro" id="IPR011011">
    <property type="entry name" value="Znf_FYVE_PHD"/>
</dbReference>
<dbReference type="Gene3D" id="3.40.50.200">
    <property type="entry name" value="Peptidase S8/S53 domain"/>
    <property type="match status" value="1"/>
</dbReference>